<accession>A0A9W8RKL0</accession>
<comment type="caution">
    <text evidence="2">The sequence shown here is derived from an EMBL/GenBank/DDBJ whole genome shotgun (WGS) entry which is preliminary data.</text>
</comment>
<keyword evidence="3" id="KW-1185">Reference proteome</keyword>
<proteinExistence type="predicted"/>
<evidence type="ECO:0000256" key="1">
    <source>
        <dbReference type="SAM" id="MobiDB-lite"/>
    </source>
</evidence>
<evidence type="ECO:0000313" key="2">
    <source>
        <dbReference type="EMBL" id="KAJ4246609.1"/>
    </source>
</evidence>
<dbReference type="AlphaFoldDB" id="A0A9W8RKL0"/>
<name>A0A9W8RKL0_9HYPO</name>
<feature type="region of interest" description="Disordered" evidence="1">
    <location>
        <begin position="67"/>
        <end position="103"/>
    </location>
</feature>
<sequence length="103" mass="11366">MNQISGQSGQNREQIPQHPRRAYTVSQPLTVTNELSMKTYYQHITMLEIQRSLDVLMYEMRINTGLDRSSSGISKGATAGPATPDTITHAVGTTNYHLSENGA</sequence>
<evidence type="ECO:0000313" key="3">
    <source>
        <dbReference type="Proteomes" id="UP001152049"/>
    </source>
</evidence>
<feature type="region of interest" description="Disordered" evidence="1">
    <location>
        <begin position="1"/>
        <end position="26"/>
    </location>
</feature>
<dbReference type="OrthoDB" id="5041082at2759"/>
<feature type="compositionally biased region" description="Polar residues" evidence="1">
    <location>
        <begin position="91"/>
        <end position="103"/>
    </location>
</feature>
<gene>
    <name evidence="2" type="ORF">NW762_013551</name>
</gene>
<organism evidence="2 3">
    <name type="scientific">Fusarium torreyae</name>
    <dbReference type="NCBI Taxonomy" id="1237075"/>
    <lineage>
        <taxon>Eukaryota</taxon>
        <taxon>Fungi</taxon>
        <taxon>Dikarya</taxon>
        <taxon>Ascomycota</taxon>
        <taxon>Pezizomycotina</taxon>
        <taxon>Sordariomycetes</taxon>
        <taxon>Hypocreomycetidae</taxon>
        <taxon>Hypocreales</taxon>
        <taxon>Nectriaceae</taxon>
        <taxon>Fusarium</taxon>
    </lineage>
</organism>
<dbReference type="Proteomes" id="UP001152049">
    <property type="component" value="Unassembled WGS sequence"/>
</dbReference>
<feature type="compositionally biased region" description="Polar residues" evidence="1">
    <location>
        <begin position="1"/>
        <end position="14"/>
    </location>
</feature>
<reference evidence="2" key="1">
    <citation type="submission" date="2022-09" db="EMBL/GenBank/DDBJ databases">
        <title>Fusarium specimens isolated from Avocado Roots.</title>
        <authorList>
            <person name="Stajich J."/>
            <person name="Roper C."/>
            <person name="Heimlech-Rivalta G."/>
        </authorList>
    </citation>
    <scope>NUCLEOTIDE SEQUENCE</scope>
    <source>
        <strain evidence="2">CF00136</strain>
    </source>
</reference>
<dbReference type="EMBL" id="JAOQAZ010000042">
    <property type="protein sequence ID" value="KAJ4246609.1"/>
    <property type="molecule type" value="Genomic_DNA"/>
</dbReference>
<protein>
    <submittedName>
        <fullName evidence="2">Uncharacterized protein</fullName>
    </submittedName>
</protein>